<accession>A0A9W4RHW5</accession>
<feature type="transmembrane region" description="Helical" evidence="1">
    <location>
        <begin position="44"/>
        <end position="70"/>
    </location>
</feature>
<evidence type="ECO:0000313" key="2">
    <source>
        <dbReference type="EMBL" id="CAI0641799.1"/>
    </source>
</evidence>
<keyword evidence="1" id="KW-0812">Transmembrane</keyword>
<evidence type="ECO:0000313" key="3">
    <source>
        <dbReference type="Proteomes" id="UP001152533"/>
    </source>
</evidence>
<comment type="caution">
    <text evidence="2">The sequence shown here is derived from an EMBL/GenBank/DDBJ whole genome shotgun (WGS) entry which is preliminary data.</text>
</comment>
<keyword evidence="3" id="KW-1185">Reference proteome</keyword>
<name>A0A9W4RHW5_9PEZI</name>
<protein>
    <submittedName>
        <fullName evidence="2">Uncharacterized protein</fullName>
    </submittedName>
</protein>
<sequence length="755" mass="84697">MIPDGSSCPEDSNSTDCLLRTLLQFLNEQHREEDAQTNWDPITFWFTVPVGVLATVFAITMILQAVFAAAKGRRKTNERAIGRWSRKTKKGWSWSEMGFEVTARTPILRTGTLLEHVMARQSIFEGADLDSRTLDDSVDTMSKGETGEAIAYTPMPWWQNIQRMWTSSTGMTYRKSSSLSTLQTPLGSGNQRWSSYSDLSYSTARARSWFRSVSEDTSAAAWIGLFAEIGLDRVELNLVDMGNGLRSVTADYLPDDIVAAPAYAELGIIVSLLATTGVSFGAVDETSRYPTIVGRGFQFDFRQHPILGVVGAYSRHERKDKRTATPDLKAIRMALLNGNGIIYTAGGLLLARDESEYGPIYTTVHGSQVRYGLNLLRPSRFERKIISTHMQKVANRHFNKQESFPQGRNVIPSGKLPAVSLFLAGTPDHPPAIFPNSTLGRDHDLTALALNGSYWPKVLLSETKELKLSQWRLSSDPPSWSHFVWFNFSIPDRTTADSPEEIAKIARVVQWAFDDKKLRVKEARNLEYRKAEQVTKNKHKAEEAARMTAKLAQGRNQRHAMLKAQRAAEETALAEKIKAEASAALQAADLESKEPIKGYLLVLQLCLKLLHSPQKLRQWFFKFPIGLQKALRWVVLQQMKDVDKWLQDSGRDDVEFRAVVLCSTTLLLLYAEEMANNVQDCGPVTNSSCCHFDGHDSGQATTHTANQPHCRHDTARCRHSKTLQALANLLKSFNLGENIYEALNPAYDREDNHDV</sequence>
<feature type="non-terminal residue" evidence="2">
    <location>
        <position position="1"/>
    </location>
</feature>
<organism evidence="2 3">
    <name type="scientific">Colletotrichum noveboracense</name>
    <dbReference type="NCBI Taxonomy" id="2664923"/>
    <lineage>
        <taxon>Eukaryota</taxon>
        <taxon>Fungi</taxon>
        <taxon>Dikarya</taxon>
        <taxon>Ascomycota</taxon>
        <taxon>Pezizomycotina</taxon>
        <taxon>Sordariomycetes</taxon>
        <taxon>Hypocreomycetidae</taxon>
        <taxon>Glomerellales</taxon>
        <taxon>Glomerellaceae</taxon>
        <taxon>Colletotrichum</taxon>
        <taxon>Colletotrichum gloeosporioides species complex</taxon>
    </lineage>
</organism>
<dbReference type="EMBL" id="CAMGZC010000028">
    <property type="protein sequence ID" value="CAI0641799.1"/>
    <property type="molecule type" value="Genomic_DNA"/>
</dbReference>
<reference evidence="2" key="1">
    <citation type="submission" date="2022-08" db="EMBL/GenBank/DDBJ databases">
        <authorList>
            <person name="Giroux E."/>
            <person name="Giroux E."/>
        </authorList>
    </citation>
    <scope>NUCLEOTIDE SEQUENCE</scope>
    <source>
        <strain evidence="2">H1091258</strain>
    </source>
</reference>
<proteinExistence type="predicted"/>
<gene>
    <name evidence="2" type="ORF">CGXH109_LOCUS7743</name>
</gene>
<keyword evidence="1" id="KW-0472">Membrane</keyword>
<keyword evidence="1" id="KW-1133">Transmembrane helix</keyword>
<dbReference type="Proteomes" id="UP001152533">
    <property type="component" value="Unassembled WGS sequence"/>
</dbReference>
<evidence type="ECO:0000256" key="1">
    <source>
        <dbReference type="SAM" id="Phobius"/>
    </source>
</evidence>
<dbReference type="AlphaFoldDB" id="A0A9W4RHW5"/>